<comment type="caution">
    <text evidence="1">The sequence shown here is derived from an EMBL/GenBank/DDBJ whole genome shotgun (WGS) entry which is preliminary data.</text>
</comment>
<dbReference type="EMBL" id="JADNRY010000010">
    <property type="protein sequence ID" value="KAF9075351.1"/>
    <property type="molecule type" value="Genomic_DNA"/>
</dbReference>
<protein>
    <submittedName>
        <fullName evidence="1">Uncharacterized protein</fullName>
    </submittedName>
</protein>
<keyword evidence="2" id="KW-1185">Reference proteome</keyword>
<gene>
    <name evidence="1" type="ORF">BDP27DRAFT_1257896</name>
</gene>
<evidence type="ECO:0000313" key="2">
    <source>
        <dbReference type="Proteomes" id="UP000772434"/>
    </source>
</evidence>
<feature type="non-terminal residue" evidence="1">
    <location>
        <position position="153"/>
    </location>
</feature>
<dbReference type="OrthoDB" id="2393824at2759"/>
<dbReference type="Proteomes" id="UP000772434">
    <property type="component" value="Unassembled WGS sequence"/>
</dbReference>
<feature type="non-terminal residue" evidence="1">
    <location>
        <position position="1"/>
    </location>
</feature>
<evidence type="ECO:0000313" key="1">
    <source>
        <dbReference type="EMBL" id="KAF9075351.1"/>
    </source>
</evidence>
<organism evidence="1 2">
    <name type="scientific">Rhodocollybia butyracea</name>
    <dbReference type="NCBI Taxonomy" id="206335"/>
    <lineage>
        <taxon>Eukaryota</taxon>
        <taxon>Fungi</taxon>
        <taxon>Dikarya</taxon>
        <taxon>Basidiomycota</taxon>
        <taxon>Agaricomycotina</taxon>
        <taxon>Agaricomycetes</taxon>
        <taxon>Agaricomycetidae</taxon>
        <taxon>Agaricales</taxon>
        <taxon>Marasmiineae</taxon>
        <taxon>Omphalotaceae</taxon>
        <taxon>Rhodocollybia</taxon>
    </lineage>
</organism>
<reference evidence="1" key="1">
    <citation type="submission" date="2020-11" db="EMBL/GenBank/DDBJ databases">
        <authorList>
            <consortium name="DOE Joint Genome Institute"/>
            <person name="Ahrendt S."/>
            <person name="Riley R."/>
            <person name="Andreopoulos W."/>
            <person name="Labutti K."/>
            <person name="Pangilinan J."/>
            <person name="Ruiz-Duenas F.J."/>
            <person name="Barrasa J.M."/>
            <person name="Sanchez-Garcia M."/>
            <person name="Camarero S."/>
            <person name="Miyauchi S."/>
            <person name="Serrano A."/>
            <person name="Linde D."/>
            <person name="Babiker R."/>
            <person name="Drula E."/>
            <person name="Ayuso-Fernandez I."/>
            <person name="Pacheco R."/>
            <person name="Padilla G."/>
            <person name="Ferreira P."/>
            <person name="Barriuso J."/>
            <person name="Kellner H."/>
            <person name="Castanera R."/>
            <person name="Alfaro M."/>
            <person name="Ramirez L."/>
            <person name="Pisabarro A.G."/>
            <person name="Kuo A."/>
            <person name="Tritt A."/>
            <person name="Lipzen A."/>
            <person name="He G."/>
            <person name="Yan M."/>
            <person name="Ng V."/>
            <person name="Cullen D."/>
            <person name="Martin F."/>
            <person name="Rosso M.-N."/>
            <person name="Henrissat B."/>
            <person name="Hibbett D."/>
            <person name="Martinez A.T."/>
            <person name="Grigoriev I.V."/>
        </authorList>
    </citation>
    <scope>NUCLEOTIDE SEQUENCE</scope>
    <source>
        <strain evidence="1">AH 40177</strain>
    </source>
</reference>
<sequence>WSASDVPLVVLRGLGSFQHDDVLKRRLDRIFSSTTHTFLVNTSGTGKTRLLFEGLCLHWGLYLPCIIDSIGLGSWDLSAAIEKLKLPWLPPGTDIDYAITLQNNIHATYRAVSTALLARFVVFQVYLKACAKDGFCHDHRKRWLEVQIFPDTV</sequence>
<name>A0A9P5PZI7_9AGAR</name>
<proteinExistence type="predicted"/>
<accession>A0A9P5PZI7</accession>
<dbReference type="AlphaFoldDB" id="A0A9P5PZI7"/>